<evidence type="ECO:0000256" key="6">
    <source>
        <dbReference type="ARBA" id="ARBA00022679"/>
    </source>
</evidence>
<evidence type="ECO:0000313" key="14">
    <source>
        <dbReference type="Proteomes" id="UP001629113"/>
    </source>
</evidence>
<evidence type="ECO:0000256" key="10">
    <source>
        <dbReference type="ARBA" id="ARBA00023136"/>
    </source>
</evidence>
<evidence type="ECO:0000256" key="1">
    <source>
        <dbReference type="ARBA" id="ARBA00004477"/>
    </source>
</evidence>
<evidence type="ECO:0000256" key="7">
    <source>
        <dbReference type="ARBA" id="ARBA00022692"/>
    </source>
</evidence>
<reference evidence="13 14" key="1">
    <citation type="submission" date="2024-06" db="EMBL/GenBank/DDBJ databases">
        <title>Complete genome of Phlyctema vagabunda strain 19-DSS-EL-015.</title>
        <authorList>
            <person name="Fiorenzani C."/>
        </authorList>
    </citation>
    <scope>NUCLEOTIDE SEQUENCE [LARGE SCALE GENOMIC DNA]</scope>
    <source>
        <strain evidence="13 14">19-DSS-EL-015</strain>
    </source>
</reference>
<organism evidence="13 14">
    <name type="scientific">Phlyctema vagabunda</name>
    <dbReference type="NCBI Taxonomy" id="108571"/>
    <lineage>
        <taxon>Eukaryota</taxon>
        <taxon>Fungi</taxon>
        <taxon>Dikarya</taxon>
        <taxon>Ascomycota</taxon>
        <taxon>Pezizomycotina</taxon>
        <taxon>Leotiomycetes</taxon>
        <taxon>Helotiales</taxon>
        <taxon>Dermateaceae</taxon>
        <taxon>Phlyctema</taxon>
    </lineage>
</organism>
<evidence type="ECO:0000256" key="2">
    <source>
        <dbReference type="ARBA" id="ARBA00004687"/>
    </source>
</evidence>
<evidence type="ECO:0000256" key="3">
    <source>
        <dbReference type="ARBA" id="ARBA00006065"/>
    </source>
</evidence>
<proteinExistence type="inferred from homology"/>
<comment type="caution">
    <text evidence="13">The sequence shown here is derived from an EMBL/GenBank/DDBJ whole genome shotgun (WGS) entry which is preliminary data.</text>
</comment>
<dbReference type="Proteomes" id="UP001629113">
    <property type="component" value="Unassembled WGS sequence"/>
</dbReference>
<feature type="transmembrane region" description="Helical" evidence="12">
    <location>
        <begin position="396"/>
        <end position="416"/>
    </location>
</feature>
<comment type="function">
    <text evidence="11">Mannosyltransferase involved in glycosylphosphatidylinositol-anchor biosynthesis. Transfers the third mannose to Man2-GlcN-acyl-PI during GPI precursor assembly.</text>
</comment>
<protein>
    <recommendedName>
        <fullName evidence="12">Mannosyltransferase</fullName>
        <ecNumber evidence="12">2.4.1.-</ecNumber>
    </recommendedName>
</protein>
<comment type="pathway">
    <text evidence="2">Glycolipid biosynthesis; glycosylphosphatidylinositol-anchor biosynthesis.</text>
</comment>
<evidence type="ECO:0000256" key="4">
    <source>
        <dbReference type="ARBA" id="ARBA00022502"/>
    </source>
</evidence>
<evidence type="ECO:0000256" key="5">
    <source>
        <dbReference type="ARBA" id="ARBA00022676"/>
    </source>
</evidence>
<feature type="transmembrane region" description="Helical" evidence="12">
    <location>
        <begin position="253"/>
        <end position="269"/>
    </location>
</feature>
<comment type="subcellular location">
    <subcellularLocation>
        <location evidence="1 12">Endoplasmic reticulum membrane</location>
        <topology evidence="1 12">Multi-pass membrane protein</topology>
    </subcellularLocation>
</comment>
<keyword evidence="7 12" id="KW-0812">Transmembrane</keyword>
<evidence type="ECO:0000256" key="9">
    <source>
        <dbReference type="ARBA" id="ARBA00022989"/>
    </source>
</evidence>
<feature type="transmembrane region" description="Helical" evidence="12">
    <location>
        <begin position="281"/>
        <end position="300"/>
    </location>
</feature>
<dbReference type="Pfam" id="PF03901">
    <property type="entry name" value="Glyco_transf_22"/>
    <property type="match status" value="1"/>
</dbReference>
<accession>A0ABR4PY09</accession>
<dbReference type="PANTHER" id="PTHR22760:SF4">
    <property type="entry name" value="GPI MANNOSYLTRANSFERASE 3"/>
    <property type="match status" value="1"/>
</dbReference>
<feature type="transmembrane region" description="Helical" evidence="12">
    <location>
        <begin position="371"/>
        <end position="390"/>
    </location>
</feature>
<dbReference type="EMBL" id="JBFCZG010000001">
    <property type="protein sequence ID" value="KAL3428269.1"/>
    <property type="molecule type" value="Genomic_DNA"/>
</dbReference>
<comment type="similarity">
    <text evidence="3">Belongs to the glycosyltransferase 22 family. PIGB subfamily.</text>
</comment>
<dbReference type="PANTHER" id="PTHR22760">
    <property type="entry name" value="GLYCOSYLTRANSFERASE"/>
    <property type="match status" value="1"/>
</dbReference>
<sequence length="651" mass="73932">MMSARTPPPPDILDIPDGPPELLDDNDLHPIVNEYFARDILKVLLVLRFVNALCIGTFFQPDEYFQSQEPAWQMAFGTESGAWITWEWHKQLRSSLHPAIFAAFYYGCTKVMRALSFFPQFQAILLAVLPNSLQSLIAGLGDYYTWRLAEKLYGTGSDAAWTALMMSIFSPWQWFCSTRTFSNCLETTLTIAALHFWPWKMAGGDEADRSRAKSTSPPKQDDEGLFQSTASVNSLRVSLLSAALACILRPTNLMLWFSIIPLTVFRPFLQGQSRIQPQDYLIILREAVLCGTTILLLSGVSDRLYFGEWTFPPYQWLTFNITQDLAVFYGSMPFHYYLSQGLPLLLTTYLPFLVAAPFLSTPTQSTKTQNISFILTATVASTLAIMSLIAHKEVRFIYPLLPIFHILLAPTITGFFSTTETITKFPEPFPSTPIITTSVVGRRGYLKTLLLLGNICIGYYTTQVHQSGVISVIGFLRGEYESLALDVRGNLLSANVTIPGVAPLEEWEVSDYTDAETFVGFLMPCHSTPWRSMLVHPGLKAWALGCEPPLAIPARTAERENYRDEADRFYDDAKKFLSEEVGGRDKPWPRYIVGFQGVEEILREWYEETAPGFLVKERWRTFNSHWHDDERRKGDVVVWEFVDGSEIQRRY</sequence>
<keyword evidence="5 12" id="KW-0328">Glycosyltransferase</keyword>
<evidence type="ECO:0000313" key="13">
    <source>
        <dbReference type="EMBL" id="KAL3428269.1"/>
    </source>
</evidence>
<keyword evidence="6" id="KW-0808">Transferase</keyword>
<keyword evidence="9 12" id="KW-1133">Transmembrane helix</keyword>
<evidence type="ECO:0000256" key="12">
    <source>
        <dbReference type="RuleBase" id="RU363075"/>
    </source>
</evidence>
<gene>
    <name evidence="13" type="ORF">PVAG01_01778</name>
</gene>
<evidence type="ECO:0000256" key="8">
    <source>
        <dbReference type="ARBA" id="ARBA00022824"/>
    </source>
</evidence>
<dbReference type="EC" id="2.4.1.-" evidence="12"/>
<dbReference type="InterPro" id="IPR005599">
    <property type="entry name" value="GPI_mannosylTrfase"/>
</dbReference>
<keyword evidence="8 12" id="KW-0256">Endoplasmic reticulum</keyword>
<evidence type="ECO:0000256" key="11">
    <source>
        <dbReference type="ARBA" id="ARBA00024708"/>
    </source>
</evidence>
<keyword evidence="4" id="KW-0337">GPI-anchor biosynthesis</keyword>
<name>A0ABR4PY09_9HELO</name>
<keyword evidence="10 12" id="KW-0472">Membrane</keyword>
<keyword evidence="14" id="KW-1185">Reference proteome</keyword>
<feature type="transmembrane region" description="Helical" evidence="12">
    <location>
        <begin position="337"/>
        <end position="359"/>
    </location>
</feature>